<sequence length="210" mass="23814">MVNLSSNMKLIFDVETPSYKQGKRFRNTIVRNPSVMPQYFAIIGKKDNPIYEAEFTSQQGQQGQLQQGFQQNLKELNAFILHASLDIVEDLQWQVSPNAQHGRGGLSGGFLRSKNVNNTDNCYLGKVDHFYGLAITAYITYGGMKLVMIHGGPPNGNTQIDDNMVKSFYQEVHELYVKTLMNPFYKVNEPIPSPAFDSRVRALAKKYLNR</sequence>
<dbReference type="GO" id="GO:1990072">
    <property type="term" value="C:TRAPPIII protein complex"/>
    <property type="evidence" value="ECO:0007669"/>
    <property type="project" value="EnsemblFungi"/>
</dbReference>
<dbReference type="GO" id="GO:1990070">
    <property type="term" value="C:TRAPPI protein complex"/>
    <property type="evidence" value="ECO:0007669"/>
    <property type="project" value="EnsemblFungi"/>
</dbReference>
<dbReference type="OMA" id="RYMNQFI"/>
<gene>
    <name evidence="1" type="ORF">ZYGR_0N06580</name>
</gene>
<dbReference type="PANTHER" id="PTHR12403">
    <property type="entry name" value="TRAFFICKING PROTEIN PARTICLE COMPLEX SUBUNIT 2"/>
    <property type="match status" value="1"/>
</dbReference>
<name>A0A1Q3A0P5_ZYGRO</name>
<dbReference type="InterPro" id="IPR011012">
    <property type="entry name" value="Longin-like_dom_sf"/>
</dbReference>
<organism evidence="1 2">
    <name type="scientific">Zygosaccharomyces rouxii</name>
    <dbReference type="NCBI Taxonomy" id="4956"/>
    <lineage>
        <taxon>Eukaryota</taxon>
        <taxon>Fungi</taxon>
        <taxon>Dikarya</taxon>
        <taxon>Ascomycota</taxon>
        <taxon>Saccharomycotina</taxon>
        <taxon>Saccharomycetes</taxon>
        <taxon>Saccharomycetales</taxon>
        <taxon>Saccharomycetaceae</taxon>
        <taxon>Zygosaccharomyces</taxon>
    </lineage>
</organism>
<dbReference type="CDD" id="cd14825">
    <property type="entry name" value="TRAPPC2_sedlin"/>
    <property type="match status" value="1"/>
</dbReference>
<dbReference type="Gene3D" id="3.30.450.70">
    <property type="match status" value="1"/>
</dbReference>
<dbReference type="GO" id="GO:0006888">
    <property type="term" value="P:endoplasmic reticulum to Golgi vesicle-mediated transport"/>
    <property type="evidence" value="ECO:0007669"/>
    <property type="project" value="EnsemblFungi"/>
</dbReference>
<evidence type="ECO:0000313" key="2">
    <source>
        <dbReference type="Proteomes" id="UP000187013"/>
    </source>
</evidence>
<protein>
    <recommendedName>
        <fullName evidence="3">Trafficking protein particle complex subunit 20</fullName>
    </recommendedName>
</protein>
<dbReference type="AlphaFoldDB" id="A0A1Q3A0P5"/>
<dbReference type="GO" id="GO:0065003">
    <property type="term" value="P:protein-containing complex assembly"/>
    <property type="evidence" value="ECO:0007669"/>
    <property type="project" value="EnsemblFungi"/>
</dbReference>
<accession>A0A1Q3A0P5</accession>
<dbReference type="InterPro" id="IPR006722">
    <property type="entry name" value="Sedlin"/>
</dbReference>
<dbReference type="OrthoDB" id="10252102at2759"/>
<proteinExistence type="predicted"/>
<dbReference type="Proteomes" id="UP000187013">
    <property type="component" value="Unassembled WGS sequence"/>
</dbReference>
<evidence type="ECO:0000313" key="1">
    <source>
        <dbReference type="EMBL" id="GAV49251.1"/>
    </source>
</evidence>
<dbReference type="Pfam" id="PF04628">
    <property type="entry name" value="Sedlin_N"/>
    <property type="match status" value="1"/>
</dbReference>
<comment type="caution">
    <text evidence="1">The sequence shown here is derived from an EMBL/GenBank/DDBJ whole genome shotgun (WGS) entry which is preliminary data.</text>
</comment>
<dbReference type="eggNOG" id="KOG3487">
    <property type="taxonomic scope" value="Eukaryota"/>
</dbReference>
<evidence type="ECO:0008006" key="3">
    <source>
        <dbReference type="Google" id="ProtNLM"/>
    </source>
</evidence>
<dbReference type="SUPFAM" id="SSF64356">
    <property type="entry name" value="SNARE-like"/>
    <property type="match status" value="1"/>
</dbReference>
<dbReference type="GO" id="GO:1990071">
    <property type="term" value="C:TRAPPII protein complex"/>
    <property type="evidence" value="ECO:0007669"/>
    <property type="project" value="EnsemblFungi"/>
</dbReference>
<reference evidence="1 2" key="1">
    <citation type="submission" date="2016-08" db="EMBL/GenBank/DDBJ databases">
        <title>Draft genome sequence of allopolyploid Zygosaccharomyces rouxii.</title>
        <authorList>
            <person name="Watanabe J."/>
            <person name="Uehara K."/>
            <person name="Mogi Y."/>
            <person name="Tsukioka Y."/>
        </authorList>
    </citation>
    <scope>NUCLEOTIDE SEQUENCE [LARGE SCALE GENOMIC DNA]</scope>
    <source>
        <strain evidence="1 2">NBRC 110957</strain>
    </source>
</reference>
<dbReference type="EMBL" id="BDGX01000014">
    <property type="protein sequence ID" value="GAV49251.1"/>
    <property type="molecule type" value="Genomic_DNA"/>
</dbReference>